<evidence type="ECO:0008006" key="3">
    <source>
        <dbReference type="Google" id="ProtNLM"/>
    </source>
</evidence>
<dbReference type="EMBL" id="MFZO01000019">
    <property type="protein sequence ID" value="OGK25016.1"/>
    <property type="molecule type" value="Genomic_DNA"/>
</dbReference>
<dbReference type="Proteomes" id="UP000177913">
    <property type="component" value="Unassembled WGS sequence"/>
</dbReference>
<dbReference type="Pfam" id="PF08843">
    <property type="entry name" value="AbiEii"/>
    <property type="match status" value="1"/>
</dbReference>
<evidence type="ECO:0000313" key="1">
    <source>
        <dbReference type="EMBL" id="OGK25016.1"/>
    </source>
</evidence>
<sequence length="213" mass="25592">MSLIHLELLDEKSRSALKKLSVFKKEGILAGGTALMLQIAHRYSFDFDVFFQRPLEDADYRKLQSLFDVEQTRVKNQDLFILMTKDGIEINFVHYYFPSLFKAIPAKHLNIYDIRDIAADKAITLGRRATWRDYFDIFYFLYKKIFTLNQIIELAERKFKVEFNPVLLLEQLVYYDDIQDQKLSFYKEKFTSEFIKKFLFETVKRYRQKIIVK</sequence>
<dbReference type="AlphaFoldDB" id="A0A1F7H2C7"/>
<accession>A0A1F7H2C7</accession>
<comment type="caution">
    <text evidence="1">The sequence shown here is derived from an EMBL/GenBank/DDBJ whole genome shotgun (WGS) entry which is preliminary data.</text>
</comment>
<evidence type="ECO:0000313" key="2">
    <source>
        <dbReference type="Proteomes" id="UP000177913"/>
    </source>
</evidence>
<proteinExistence type="predicted"/>
<protein>
    <recommendedName>
        <fullName evidence="3">Nucleotidyl transferase AbiEii/AbiGii toxin family protein</fullName>
    </recommendedName>
</protein>
<reference evidence="1 2" key="1">
    <citation type="journal article" date="2016" name="Nat. Commun.">
        <title>Thousands of microbial genomes shed light on interconnected biogeochemical processes in an aquifer system.</title>
        <authorList>
            <person name="Anantharaman K."/>
            <person name="Brown C.T."/>
            <person name="Hug L.A."/>
            <person name="Sharon I."/>
            <person name="Castelle C.J."/>
            <person name="Probst A.J."/>
            <person name="Thomas B.C."/>
            <person name="Singh A."/>
            <person name="Wilkins M.J."/>
            <person name="Karaoz U."/>
            <person name="Brodie E.L."/>
            <person name="Williams K.H."/>
            <person name="Hubbard S.S."/>
            <person name="Banfield J.F."/>
        </authorList>
    </citation>
    <scope>NUCLEOTIDE SEQUENCE [LARGE SCALE GENOMIC DNA]</scope>
</reference>
<gene>
    <name evidence="1" type="ORF">A3C25_03085</name>
</gene>
<name>A0A1F7H2C7_9BACT</name>
<dbReference type="InterPro" id="IPR014942">
    <property type="entry name" value="AbiEii"/>
</dbReference>
<organism evidence="1 2">
    <name type="scientific">Candidatus Roizmanbacteria bacterium RIFCSPHIGHO2_02_FULL_38_11</name>
    <dbReference type="NCBI Taxonomy" id="1802039"/>
    <lineage>
        <taxon>Bacteria</taxon>
        <taxon>Candidatus Roizmaniibacteriota</taxon>
    </lineage>
</organism>